<keyword evidence="2" id="KW-1185">Reference proteome</keyword>
<accession>A0A0R2AM05</accession>
<proteinExistence type="predicted"/>
<sequence length="70" mass="8106">MAEKELKIGDYVSAPKFGYLKHDFYGKIEKIYENSVMVFITDSNKEDSIVVNEYNKRAIVSKKNAKITKK</sequence>
<evidence type="ECO:0008006" key="3">
    <source>
        <dbReference type="Google" id="ProtNLM"/>
    </source>
</evidence>
<name>A0A0R2AM05_9LACO</name>
<evidence type="ECO:0000313" key="2">
    <source>
        <dbReference type="Proteomes" id="UP000052012"/>
    </source>
</evidence>
<comment type="caution">
    <text evidence="1">The sequence shown here is derived from an EMBL/GenBank/DDBJ whole genome shotgun (WGS) entry which is preliminary data.</text>
</comment>
<reference evidence="1 2" key="1">
    <citation type="journal article" date="2015" name="Genome Announc.">
        <title>Expanding the biotechnology potential of lactobacilli through comparative genomics of 213 strains and associated genera.</title>
        <authorList>
            <person name="Sun Z."/>
            <person name="Harris H.M."/>
            <person name="McCann A."/>
            <person name="Guo C."/>
            <person name="Argimon S."/>
            <person name="Zhang W."/>
            <person name="Yang X."/>
            <person name="Jeffery I.B."/>
            <person name="Cooney J.C."/>
            <person name="Kagawa T.F."/>
            <person name="Liu W."/>
            <person name="Song Y."/>
            <person name="Salvetti E."/>
            <person name="Wrobel A."/>
            <person name="Rasinkangas P."/>
            <person name="Parkhill J."/>
            <person name="Rea M.C."/>
            <person name="O'Sullivan O."/>
            <person name="Ritari J."/>
            <person name="Douillard F.P."/>
            <person name="Paul Ross R."/>
            <person name="Yang R."/>
            <person name="Briner A.E."/>
            <person name="Felis G.E."/>
            <person name="de Vos W.M."/>
            <person name="Barrangou R."/>
            <person name="Klaenhammer T.R."/>
            <person name="Caufield P.W."/>
            <person name="Cui Y."/>
            <person name="Zhang H."/>
            <person name="O'Toole P.W."/>
        </authorList>
    </citation>
    <scope>NUCLEOTIDE SEQUENCE [LARGE SCALE GENOMIC DNA]</scope>
    <source>
        <strain evidence="1 2">DSM 23829</strain>
    </source>
</reference>
<gene>
    <name evidence="1" type="ORF">FD06_GL000363</name>
</gene>
<dbReference type="PATRIC" id="fig|1423781.4.peg.373"/>
<dbReference type="EMBL" id="AYYQ01000034">
    <property type="protein sequence ID" value="KRM67911.1"/>
    <property type="molecule type" value="Genomic_DNA"/>
</dbReference>
<protein>
    <recommendedName>
        <fullName evidence="3">DUF2187 domain-containing protein</fullName>
    </recommendedName>
</protein>
<organism evidence="1 2">
    <name type="scientific">Apilactobacillus ozensis DSM 23829 = JCM 17196</name>
    <dbReference type="NCBI Taxonomy" id="1423781"/>
    <lineage>
        <taxon>Bacteria</taxon>
        <taxon>Bacillati</taxon>
        <taxon>Bacillota</taxon>
        <taxon>Bacilli</taxon>
        <taxon>Lactobacillales</taxon>
        <taxon>Lactobacillaceae</taxon>
        <taxon>Apilactobacillus</taxon>
    </lineage>
</organism>
<dbReference type="Proteomes" id="UP000052012">
    <property type="component" value="Unassembled WGS sequence"/>
</dbReference>
<evidence type="ECO:0000313" key="1">
    <source>
        <dbReference type="EMBL" id="KRM67911.1"/>
    </source>
</evidence>
<dbReference type="AlphaFoldDB" id="A0A0R2AM05"/>
<dbReference type="RefSeq" id="WP_056966570.1">
    <property type="nucleotide sequence ID" value="NZ_AYYQ01000034.1"/>
</dbReference>
<dbReference type="STRING" id="1423781.FD06_GL000363"/>
<dbReference type="OrthoDB" id="2247035at2"/>